<reference evidence="3 4" key="1">
    <citation type="journal article" date="2021" name="Nat. Plants">
        <title>The Taxus genome provides insights into paclitaxel biosynthesis.</title>
        <authorList>
            <person name="Xiong X."/>
            <person name="Gou J."/>
            <person name="Liao Q."/>
            <person name="Li Y."/>
            <person name="Zhou Q."/>
            <person name="Bi G."/>
            <person name="Li C."/>
            <person name="Du R."/>
            <person name="Wang X."/>
            <person name="Sun T."/>
            <person name="Guo L."/>
            <person name="Liang H."/>
            <person name="Lu P."/>
            <person name="Wu Y."/>
            <person name="Zhang Z."/>
            <person name="Ro D.K."/>
            <person name="Shang Y."/>
            <person name="Huang S."/>
            <person name="Yan J."/>
        </authorList>
    </citation>
    <scope>NUCLEOTIDE SEQUENCE [LARGE SCALE GENOMIC DNA]</scope>
    <source>
        <strain evidence="3">Ta-2019</strain>
    </source>
</reference>
<dbReference type="OMA" id="SVMASHE"/>
<evidence type="ECO:0000259" key="2">
    <source>
        <dbReference type="Pfam" id="PF04937"/>
    </source>
</evidence>
<feature type="region of interest" description="Disordered" evidence="1">
    <location>
        <begin position="158"/>
        <end position="187"/>
    </location>
</feature>
<evidence type="ECO:0000313" key="4">
    <source>
        <dbReference type="Proteomes" id="UP000824469"/>
    </source>
</evidence>
<dbReference type="InterPro" id="IPR007021">
    <property type="entry name" value="DUF659"/>
</dbReference>
<sequence>VTMSSTSHNMSDEEGEQEPMGVEYETLSTNVMGVEGSSSIGSATGHFSCPSKLLEPFAKGPFEKRSPLSQFAMKQVRLGATRGTRTWKCHFCQVEFQGSITRVNAHLLHIRGKGVGPCDKLSLKQRAEINKLWGCNTEGKPVSTTLAMRSATPSSARTFHGAQLPTYPSSSTSGAVEPKGKHKMTGSSDAANTVAELFNVQNKDDADDAIGKLFFACGIPFHVARSPYYKDVVAKITRAGPSYVPPGETKLRTTILDKNYSKINILMEKMKATWVTTGCNIIMDGWTNIRHHPLINIMVTCTEGPYFLKAIDCSGHVKDADFQFQILRDAIEEVGLENVVQVVMDAAH</sequence>
<feature type="region of interest" description="Disordered" evidence="1">
    <location>
        <begin position="1"/>
        <end position="21"/>
    </location>
</feature>
<dbReference type="PANTHER" id="PTHR32166:SF81">
    <property type="entry name" value="OS06G0658400 PROTEIN"/>
    <property type="match status" value="1"/>
</dbReference>
<protein>
    <recommendedName>
        <fullName evidence="2">DUF659 domain-containing protein</fullName>
    </recommendedName>
</protein>
<evidence type="ECO:0000256" key="1">
    <source>
        <dbReference type="SAM" id="MobiDB-lite"/>
    </source>
</evidence>
<evidence type="ECO:0000313" key="3">
    <source>
        <dbReference type="EMBL" id="KAH9292010.1"/>
    </source>
</evidence>
<accession>A0AA38C0I5</accession>
<comment type="caution">
    <text evidence="3">The sequence shown here is derived from an EMBL/GenBank/DDBJ whole genome shotgun (WGS) entry which is preliminary data.</text>
</comment>
<keyword evidence="4" id="KW-1185">Reference proteome</keyword>
<feature type="domain" description="DUF659" evidence="2">
    <location>
        <begin position="247"/>
        <end position="347"/>
    </location>
</feature>
<dbReference type="PANTHER" id="PTHR32166">
    <property type="entry name" value="OSJNBA0013A04.12 PROTEIN"/>
    <property type="match status" value="1"/>
</dbReference>
<feature type="non-terminal residue" evidence="3">
    <location>
        <position position="348"/>
    </location>
</feature>
<proteinExistence type="predicted"/>
<feature type="non-terminal residue" evidence="3">
    <location>
        <position position="1"/>
    </location>
</feature>
<dbReference type="Proteomes" id="UP000824469">
    <property type="component" value="Unassembled WGS sequence"/>
</dbReference>
<organism evidence="3 4">
    <name type="scientific">Taxus chinensis</name>
    <name type="common">Chinese yew</name>
    <name type="synonym">Taxus wallichiana var. chinensis</name>
    <dbReference type="NCBI Taxonomy" id="29808"/>
    <lineage>
        <taxon>Eukaryota</taxon>
        <taxon>Viridiplantae</taxon>
        <taxon>Streptophyta</taxon>
        <taxon>Embryophyta</taxon>
        <taxon>Tracheophyta</taxon>
        <taxon>Spermatophyta</taxon>
        <taxon>Pinopsida</taxon>
        <taxon>Pinidae</taxon>
        <taxon>Conifers II</taxon>
        <taxon>Cupressales</taxon>
        <taxon>Taxaceae</taxon>
        <taxon>Taxus</taxon>
    </lineage>
</organism>
<dbReference type="AlphaFoldDB" id="A0AA38C0I5"/>
<dbReference type="Pfam" id="PF04937">
    <property type="entry name" value="DUF659"/>
    <property type="match status" value="1"/>
</dbReference>
<name>A0AA38C0I5_TAXCH</name>
<gene>
    <name evidence="3" type="ORF">KI387_042802</name>
</gene>
<dbReference type="EMBL" id="JAHRHJ020003301">
    <property type="protein sequence ID" value="KAH9292010.1"/>
    <property type="molecule type" value="Genomic_DNA"/>
</dbReference>